<accession>A0A160P099</accession>
<evidence type="ECO:0000313" key="2">
    <source>
        <dbReference type="EMBL" id="BAU83976.1"/>
    </source>
</evidence>
<organism evidence="2 3">
    <name type="scientific">Streptomyces laurentii</name>
    <dbReference type="NCBI Taxonomy" id="39478"/>
    <lineage>
        <taxon>Bacteria</taxon>
        <taxon>Bacillati</taxon>
        <taxon>Actinomycetota</taxon>
        <taxon>Actinomycetes</taxon>
        <taxon>Kitasatosporales</taxon>
        <taxon>Streptomycetaceae</taxon>
        <taxon>Streptomyces</taxon>
    </lineage>
</organism>
<dbReference type="RefSeq" id="WP_359885328.1">
    <property type="nucleotide sequence ID" value="NZ_JBEYHT010000091.1"/>
</dbReference>
<dbReference type="Proteomes" id="UP000217676">
    <property type="component" value="Chromosome"/>
</dbReference>
<feature type="compositionally biased region" description="Basic and acidic residues" evidence="1">
    <location>
        <begin position="72"/>
        <end position="84"/>
    </location>
</feature>
<sequence length="84" mass="8999">MTREDARAALRFRIEKPLREDPGFTAELSATPPRRAGTQATGERGVAVGGSIRRPVVTGDDATIVSLGEPRTGPRGDDSRRAQL</sequence>
<name>A0A160P099_STRLU</name>
<evidence type="ECO:0000313" key="3">
    <source>
        <dbReference type="Proteomes" id="UP000217676"/>
    </source>
</evidence>
<proteinExistence type="predicted"/>
<protein>
    <submittedName>
        <fullName evidence="2">Uncharacterized protein</fullName>
    </submittedName>
</protein>
<dbReference type="EMBL" id="AP017424">
    <property type="protein sequence ID" value="BAU83976.1"/>
    <property type="molecule type" value="Genomic_DNA"/>
</dbReference>
<keyword evidence="3" id="KW-1185">Reference proteome</keyword>
<evidence type="ECO:0000256" key="1">
    <source>
        <dbReference type="SAM" id="MobiDB-lite"/>
    </source>
</evidence>
<dbReference type="KEGG" id="slau:SLA_3062"/>
<reference evidence="2 3" key="1">
    <citation type="journal article" date="2016" name="Genome Announc.">
        <title>Complete Genome Sequence of Thiostrepton-Producing Streptomyces laurentii ATCC 31255.</title>
        <authorList>
            <person name="Doi K."/>
            <person name="Fujino Y."/>
            <person name="Nagayoshi Y."/>
            <person name="Ohshima T."/>
            <person name="Ogata S."/>
        </authorList>
    </citation>
    <scope>NUCLEOTIDE SEQUENCE [LARGE SCALE GENOMIC DNA]</scope>
    <source>
        <strain evidence="2 3">ATCC 31255</strain>
    </source>
</reference>
<feature type="region of interest" description="Disordered" evidence="1">
    <location>
        <begin position="22"/>
        <end position="84"/>
    </location>
</feature>
<gene>
    <name evidence="2" type="ORF">SLA_3062</name>
</gene>
<dbReference type="AlphaFoldDB" id="A0A160P099"/>